<dbReference type="GO" id="GO:0004016">
    <property type="term" value="F:adenylate cyclase activity"/>
    <property type="evidence" value="ECO:0007669"/>
    <property type="project" value="TreeGrafter"/>
</dbReference>
<reference evidence="4" key="1">
    <citation type="submission" date="2020-11" db="EMBL/GenBank/DDBJ databases">
        <title>Isolation and identification of active actinomycetes.</title>
        <authorList>
            <person name="Yu B."/>
        </authorList>
    </citation>
    <scope>NUCLEOTIDE SEQUENCE</scope>
    <source>
        <strain evidence="4">NEAU-YB345</strain>
    </source>
</reference>
<keyword evidence="1" id="KW-0547">Nucleotide-binding</keyword>
<protein>
    <submittedName>
        <fullName evidence="4">AAA family ATPase</fullName>
    </submittedName>
</protein>
<feature type="domain" description="Orc1-like AAA ATPase" evidence="3">
    <location>
        <begin position="17"/>
        <end position="171"/>
    </location>
</feature>
<evidence type="ECO:0000313" key="4">
    <source>
        <dbReference type="EMBL" id="MBF9070569.1"/>
    </source>
</evidence>
<evidence type="ECO:0000313" key="5">
    <source>
        <dbReference type="Proteomes" id="UP000657385"/>
    </source>
</evidence>
<name>A0A931B571_9ACTN</name>
<dbReference type="GO" id="GO:0005524">
    <property type="term" value="F:ATP binding"/>
    <property type="evidence" value="ECO:0007669"/>
    <property type="project" value="UniProtKB-KW"/>
</dbReference>
<accession>A0A931B571</accession>
<dbReference type="EMBL" id="JADPRT010000009">
    <property type="protein sequence ID" value="MBF9070569.1"/>
    <property type="molecule type" value="Genomic_DNA"/>
</dbReference>
<evidence type="ECO:0000256" key="1">
    <source>
        <dbReference type="ARBA" id="ARBA00022741"/>
    </source>
</evidence>
<dbReference type="Proteomes" id="UP000657385">
    <property type="component" value="Unassembled WGS sequence"/>
</dbReference>
<organism evidence="4 5">
    <name type="scientific">Streptacidiphilus fuscans</name>
    <dbReference type="NCBI Taxonomy" id="2789292"/>
    <lineage>
        <taxon>Bacteria</taxon>
        <taxon>Bacillati</taxon>
        <taxon>Actinomycetota</taxon>
        <taxon>Actinomycetes</taxon>
        <taxon>Kitasatosporales</taxon>
        <taxon>Streptomycetaceae</taxon>
        <taxon>Streptacidiphilus</taxon>
    </lineage>
</organism>
<evidence type="ECO:0000256" key="2">
    <source>
        <dbReference type="ARBA" id="ARBA00022840"/>
    </source>
</evidence>
<dbReference type="AlphaFoldDB" id="A0A931B571"/>
<dbReference type="Pfam" id="PF13191">
    <property type="entry name" value="AAA_16"/>
    <property type="match status" value="1"/>
</dbReference>
<dbReference type="GO" id="GO:0005737">
    <property type="term" value="C:cytoplasm"/>
    <property type="evidence" value="ECO:0007669"/>
    <property type="project" value="TreeGrafter"/>
</dbReference>
<comment type="caution">
    <text evidence="4">The sequence shown here is derived from an EMBL/GenBank/DDBJ whole genome shotgun (WGS) entry which is preliminary data.</text>
</comment>
<gene>
    <name evidence="4" type="ORF">I2501_21330</name>
</gene>
<dbReference type="InterPro" id="IPR041664">
    <property type="entry name" value="AAA_16"/>
</dbReference>
<proteinExistence type="predicted"/>
<dbReference type="SUPFAM" id="SSF52540">
    <property type="entry name" value="P-loop containing nucleoside triphosphate hydrolases"/>
    <property type="match status" value="1"/>
</dbReference>
<evidence type="ECO:0000259" key="3">
    <source>
        <dbReference type="Pfam" id="PF13191"/>
    </source>
</evidence>
<dbReference type="InterPro" id="IPR011990">
    <property type="entry name" value="TPR-like_helical_dom_sf"/>
</dbReference>
<dbReference type="Gene3D" id="1.25.40.10">
    <property type="entry name" value="Tetratricopeptide repeat domain"/>
    <property type="match status" value="1"/>
</dbReference>
<keyword evidence="2" id="KW-0067">ATP-binding</keyword>
<sequence>MEERQLYEREDSMQQGVAALRALRADVAAGDTNPGGLLLYRGRAGFGKTSLLHRLRTVANSVGPDGRKDILLLHARAGEQQKDAAFHVARSLLQPTLAKMTEAERREIFGAWYDIAAPALGLVPPQPGDQPADAYGVLEALSWVVTQLAVNRGPVLMVVDDLHWADKESLGWLTGYIGQISPLPLLVALAYRNEELPDGIEDGLREELRQLGGRGQLIELGRLGRSAVDAMVRNRLGEDADDLFCHTCWTITEGNPLEVSNLIDRLREGKLEAVDENIDQLRSLVAQGSGPAIGKRLERLGTDVQRGAFAAAVLDTAFELETISRVAGLPLNQAETAVTKLVEESILTRNGREYQFVHPTVASAVYQSITFPAMRTSIHGRAADEVINAGKGMAAASRHLIQLHPDDNPQVVEQLRTAAHEHLAMGAPEAARGCLERALREPPADEEVAEIRYELASSVRLIDPGYTVNQLRLAMKEVPGLDEGLREKATMRLGQALTHTNRVQDAVTVTGAEIARMPDGPAKTRLQAASFMWRLLLRNEVDGKETSRQLDVLAAQHLAGRDDGSRAVQVLRAWDLTMRGENSTQALALAEHGLERGLPADGLGWTNQAWGFEIPVMLGVTYIYNDRLDRARDLFADAAREFELMGWSGGHLGFANFFQALVLFRLGKLVDAEKFLHSTLRKSERSGRGMPLQWDIVAVLVDTMLAQGRITDAVRLAAEHEFRPANFPPAPVLPDAPALYGKLLLAQGRRAEAAVELQKAGDSLEARGWQNTVWSPWLSHLAVAIKDTEPERARALAAEAYKRASRAGTNSAEGMALRHCAQVAEPGNEVDLLAQAVGLLGQSPAAYEHAQALVDYGAALRRVGRLRDAVVALDQGLEISRGCGATSLVDRARRELQASGVSPHKLRPLPSRDLTAPQLHAARLTAAGKDVHQVAESMSITPHRVQELLAAVYRTLGTDPKGLADTLRDDPGLEATE</sequence>
<dbReference type="PANTHER" id="PTHR16305">
    <property type="entry name" value="TESTICULAR SOLUBLE ADENYLYL CYCLASE"/>
    <property type="match status" value="1"/>
</dbReference>
<dbReference type="RefSeq" id="WP_196195756.1">
    <property type="nucleotide sequence ID" value="NZ_JADPRT010000009.1"/>
</dbReference>
<keyword evidence="5" id="KW-1185">Reference proteome</keyword>
<dbReference type="SUPFAM" id="SSF48452">
    <property type="entry name" value="TPR-like"/>
    <property type="match status" value="2"/>
</dbReference>
<dbReference type="InterPro" id="IPR027417">
    <property type="entry name" value="P-loop_NTPase"/>
</dbReference>
<dbReference type="PANTHER" id="PTHR16305:SF35">
    <property type="entry name" value="TRANSCRIPTIONAL ACTIVATOR DOMAIN"/>
    <property type="match status" value="1"/>
</dbReference>